<keyword evidence="6" id="KW-0479">Metal-binding</keyword>
<comment type="similarity">
    <text evidence="2">Belongs to the PduL family.</text>
</comment>
<evidence type="ECO:0000256" key="9">
    <source>
        <dbReference type="ARBA" id="ARBA00030044"/>
    </source>
</evidence>
<evidence type="ECO:0000256" key="3">
    <source>
        <dbReference type="ARBA" id="ARBA00012206"/>
    </source>
</evidence>
<keyword evidence="5" id="KW-0808">Transferase</keyword>
<evidence type="ECO:0000256" key="2">
    <source>
        <dbReference type="ARBA" id="ARBA00007342"/>
    </source>
</evidence>
<dbReference type="PANTHER" id="PTHR39453:SF1">
    <property type="entry name" value="PHOSPHATE PROPANOYLTRANSFERASE"/>
    <property type="match status" value="1"/>
</dbReference>
<organism evidence="13 14">
    <name type="scientific">Paenibacillus violae</name>
    <dbReference type="NCBI Taxonomy" id="3077234"/>
    <lineage>
        <taxon>Bacteria</taxon>
        <taxon>Bacillati</taxon>
        <taxon>Bacillota</taxon>
        <taxon>Bacilli</taxon>
        <taxon>Bacillales</taxon>
        <taxon>Paenibacillaceae</taxon>
        <taxon>Paenibacillus</taxon>
    </lineage>
</organism>
<dbReference type="RefSeq" id="WP_315955741.1">
    <property type="nucleotide sequence ID" value="NZ_JAWCUD010000016.1"/>
</dbReference>
<evidence type="ECO:0000256" key="6">
    <source>
        <dbReference type="ARBA" id="ARBA00022723"/>
    </source>
</evidence>
<accession>A0ABU3RNL1</accession>
<evidence type="ECO:0000313" key="13">
    <source>
        <dbReference type="EMBL" id="MDU0205871.1"/>
    </source>
</evidence>
<name>A0ABU3RNL1_9BACL</name>
<dbReference type="InterPro" id="IPR008300">
    <property type="entry name" value="PTAC"/>
</dbReference>
<evidence type="ECO:0000256" key="10">
    <source>
        <dbReference type="ARBA" id="ARBA00030939"/>
    </source>
</evidence>
<keyword evidence="8" id="KW-0012">Acyltransferase</keyword>
<evidence type="ECO:0000256" key="11">
    <source>
        <dbReference type="ARBA" id="ARBA00033077"/>
    </source>
</evidence>
<evidence type="ECO:0000256" key="7">
    <source>
        <dbReference type="ARBA" id="ARBA00022833"/>
    </source>
</evidence>
<evidence type="ECO:0000256" key="1">
    <source>
        <dbReference type="ARBA" id="ARBA00001947"/>
    </source>
</evidence>
<dbReference type="EMBL" id="JAWCUD010000016">
    <property type="protein sequence ID" value="MDU0205871.1"/>
    <property type="molecule type" value="Genomic_DNA"/>
</dbReference>
<comment type="cofactor">
    <cofactor evidence="1">
        <name>Zn(2+)</name>
        <dbReference type="ChEBI" id="CHEBI:29105"/>
    </cofactor>
</comment>
<dbReference type="NCBIfam" id="NF011652">
    <property type="entry name" value="PRK15070.1"/>
    <property type="match status" value="1"/>
</dbReference>
<evidence type="ECO:0000313" key="14">
    <source>
        <dbReference type="Proteomes" id="UP001260980"/>
    </source>
</evidence>
<keyword evidence="7" id="KW-0862">Zinc</keyword>
<proteinExistence type="inferred from homology"/>
<protein>
    <recommendedName>
        <fullName evidence="4">Phosphate propanoyltransferase</fullName>
        <ecNumber evidence="3">2.3.1.222</ecNumber>
    </recommendedName>
    <alternativeName>
        <fullName evidence="10">Phosphate acyltransferase PduL</fullName>
    </alternativeName>
    <alternativeName>
        <fullName evidence="9">Phosphotransacylase PduL</fullName>
    </alternativeName>
    <alternativeName>
        <fullName evidence="11">Propanediol utilization protein PduL</fullName>
    </alternativeName>
</protein>
<comment type="caution">
    <text evidence="13">The sequence shown here is derived from an EMBL/GenBank/DDBJ whole genome shotgun (WGS) entry which is preliminary data.</text>
</comment>
<evidence type="ECO:0000256" key="12">
    <source>
        <dbReference type="ARBA" id="ARBA00047589"/>
    </source>
</evidence>
<gene>
    <name evidence="13" type="ORF">RQP52_32815</name>
</gene>
<dbReference type="EC" id="2.3.1.222" evidence="3"/>
<evidence type="ECO:0000256" key="5">
    <source>
        <dbReference type="ARBA" id="ARBA00022679"/>
    </source>
</evidence>
<sequence length="253" mass="27326">MALITETYLRTQLIKGLANPFPVTEGDKLTPAAADFLKERGIPLQRLASQSSGTLSLNLLPVGVSNRHVHLAPHHIDMLFGEGYQLTPLRELSQKGQFAAVETVTLKGPHGSLSNVRILGPSRGLTQVEISRTDGFELGVHPPIRLSGNLAGTPGITLVGPKGSVALPEGLIIAKNHVHASPDEAQILRLNNGDRILVQAMGERPVIFADVIVRVSPQYSLDFHIDRDEANAAHLTTGDTVQIIPKNAERRLR</sequence>
<comment type="catalytic activity">
    <reaction evidence="12">
        <text>propanoyl-CoA + phosphate = propanoyl phosphate + CoA</text>
        <dbReference type="Rhea" id="RHEA:28046"/>
        <dbReference type="ChEBI" id="CHEBI:43474"/>
        <dbReference type="ChEBI" id="CHEBI:57287"/>
        <dbReference type="ChEBI" id="CHEBI:57392"/>
        <dbReference type="ChEBI" id="CHEBI:58933"/>
        <dbReference type="EC" id="2.3.1.222"/>
    </reaction>
</comment>
<keyword evidence="14" id="KW-1185">Reference proteome</keyword>
<dbReference type="PANTHER" id="PTHR39453">
    <property type="entry name" value="PHOSPHATE PROPANOYLTRANSFERASE"/>
    <property type="match status" value="1"/>
</dbReference>
<reference evidence="13 14" key="1">
    <citation type="submission" date="2023-10" db="EMBL/GenBank/DDBJ databases">
        <title>Paenibacillus strain PFR10 Genome sequencing and assembly.</title>
        <authorList>
            <person name="Kim I."/>
        </authorList>
    </citation>
    <scope>NUCLEOTIDE SEQUENCE [LARGE SCALE GENOMIC DNA]</scope>
    <source>
        <strain evidence="13 14">PFR10</strain>
    </source>
</reference>
<evidence type="ECO:0000256" key="8">
    <source>
        <dbReference type="ARBA" id="ARBA00023315"/>
    </source>
</evidence>
<dbReference type="Proteomes" id="UP001260980">
    <property type="component" value="Unassembled WGS sequence"/>
</dbReference>
<evidence type="ECO:0000256" key="4">
    <source>
        <dbReference type="ARBA" id="ARBA00020837"/>
    </source>
</evidence>
<dbReference type="Pfam" id="PF06130">
    <property type="entry name" value="PTAC"/>
    <property type="match status" value="1"/>
</dbReference>